<evidence type="ECO:0000313" key="1">
    <source>
        <dbReference type="EMBL" id="MDQ0164873.1"/>
    </source>
</evidence>
<name>A0ABT9VV51_9BACI</name>
<organism evidence="1 2">
    <name type="scientific">Caldalkalibacillus horti</name>
    <dbReference type="NCBI Taxonomy" id="77523"/>
    <lineage>
        <taxon>Bacteria</taxon>
        <taxon>Bacillati</taxon>
        <taxon>Bacillota</taxon>
        <taxon>Bacilli</taxon>
        <taxon>Bacillales</taxon>
        <taxon>Bacillaceae</taxon>
        <taxon>Caldalkalibacillus</taxon>
    </lineage>
</organism>
<keyword evidence="2" id="KW-1185">Reference proteome</keyword>
<evidence type="ECO:0000313" key="2">
    <source>
        <dbReference type="Proteomes" id="UP001235840"/>
    </source>
</evidence>
<proteinExistence type="predicted"/>
<reference evidence="1 2" key="1">
    <citation type="submission" date="2023-07" db="EMBL/GenBank/DDBJ databases">
        <title>Genomic Encyclopedia of Type Strains, Phase IV (KMG-IV): sequencing the most valuable type-strain genomes for metagenomic binning, comparative biology and taxonomic classification.</title>
        <authorList>
            <person name="Goeker M."/>
        </authorList>
    </citation>
    <scope>NUCLEOTIDE SEQUENCE [LARGE SCALE GENOMIC DNA]</scope>
    <source>
        <strain evidence="1 2">DSM 12751</strain>
    </source>
</reference>
<dbReference type="Proteomes" id="UP001235840">
    <property type="component" value="Unassembled WGS sequence"/>
</dbReference>
<dbReference type="EMBL" id="JAUSTY010000003">
    <property type="protein sequence ID" value="MDQ0164873.1"/>
    <property type="molecule type" value="Genomic_DNA"/>
</dbReference>
<gene>
    <name evidence="1" type="ORF">J2S11_000773</name>
</gene>
<accession>A0ABT9VV51</accession>
<protein>
    <submittedName>
        <fullName evidence="1">Uncharacterized protein</fullName>
    </submittedName>
</protein>
<sequence>MITNNKIVQEGSPYQVHSFSLSEDSQRIVAELKKLDPDLSITSYTFWVDEPFYNYLLGESK</sequence>
<comment type="caution">
    <text evidence="1">The sequence shown here is derived from an EMBL/GenBank/DDBJ whole genome shotgun (WGS) entry which is preliminary data.</text>
</comment>